<dbReference type="SUPFAM" id="SSF55681">
    <property type="entry name" value="Class II aaRS and biotin synthetases"/>
    <property type="match status" value="1"/>
</dbReference>
<dbReference type="GO" id="GO:0004813">
    <property type="term" value="F:alanine-tRNA ligase activity"/>
    <property type="evidence" value="ECO:0007669"/>
    <property type="project" value="UniProtKB-UniRule"/>
</dbReference>
<keyword evidence="12 19" id="KW-0648">Protein biosynthesis</keyword>
<evidence type="ECO:0000256" key="2">
    <source>
        <dbReference type="ARBA" id="ARBA00008429"/>
    </source>
</evidence>
<keyword evidence="15 19" id="KW-0030">Aminoacyl-tRNA synthetase</keyword>
<dbReference type="GO" id="GO:0141207">
    <property type="term" value="F:peptide lactyltransferase (ATP-dependent) activity"/>
    <property type="evidence" value="ECO:0007669"/>
    <property type="project" value="UniProtKB-ARBA"/>
</dbReference>
<proteinExistence type="inferred from homology"/>
<comment type="PTM">
    <text evidence="19">ISGylated.</text>
</comment>
<dbReference type="SUPFAM" id="SSF101353">
    <property type="entry name" value="Putative anticodon-binding domain of alanyl-tRNA synthetase (AlaRS)"/>
    <property type="match status" value="2"/>
</dbReference>
<dbReference type="InterPro" id="IPR018164">
    <property type="entry name" value="Ala-tRNA-synth_IIc_N"/>
</dbReference>
<evidence type="ECO:0000256" key="7">
    <source>
        <dbReference type="ARBA" id="ARBA00022723"/>
    </source>
</evidence>
<dbReference type="InterPro" id="IPR018165">
    <property type="entry name" value="Ala-tRNA-synth_IIc_core"/>
</dbReference>
<dbReference type="HAMAP" id="MF_00036_B">
    <property type="entry name" value="Ala_tRNA_synth_B"/>
    <property type="match status" value="1"/>
</dbReference>
<feature type="domain" description="Alanyl-transfer RNA synthetases family profile" evidence="20">
    <location>
        <begin position="37"/>
        <end position="892"/>
    </location>
</feature>
<dbReference type="FunFam" id="2.40.30.130:FF:000005">
    <property type="entry name" value="Alanyl-tRNA synthetase 2, mitochondrial"/>
    <property type="match status" value="1"/>
</dbReference>
<dbReference type="InterPro" id="IPR018162">
    <property type="entry name" value="Ala-tRNA-ligase_IIc_anticod-bd"/>
</dbReference>
<comment type="catalytic activity">
    <reaction evidence="16 19">
        <text>tRNA(Ala) + L-alanine + ATP = L-alanyl-tRNA(Ala) + AMP + diphosphate</text>
        <dbReference type="Rhea" id="RHEA:12540"/>
        <dbReference type="Rhea" id="RHEA-COMP:9657"/>
        <dbReference type="Rhea" id="RHEA-COMP:9923"/>
        <dbReference type="ChEBI" id="CHEBI:30616"/>
        <dbReference type="ChEBI" id="CHEBI:33019"/>
        <dbReference type="ChEBI" id="CHEBI:57972"/>
        <dbReference type="ChEBI" id="CHEBI:78442"/>
        <dbReference type="ChEBI" id="CHEBI:78497"/>
        <dbReference type="ChEBI" id="CHEBI:456215"/>
        <dbReference type="EC" id="6.1.1.7"/>
    </reaction>
</comment>
<keyword evidence="7 19" id="KW-0479">Metal-binding</keyword>
<dbReference type="GO" id="GO:0006419">
    <property type="term" value="P:alanyl-tRNA aminoacylation"/>
    <property type="evidence" value="ECO:0007669"/>
    <property type="project" value="InterPro"/>
</dbReference>
<dbReference type="FunFam" id="3.30.930.10:FF:000011">
    <property type="entry name" value="Alanine--tRNA ligase, cytoplasmic"/>
    <property type="match status" value="1"/>
</dbReference>
<evidence type="ECO:0000256" key="16">
    <source>
        <dbReference type="ARBA" id="ARBA00048300"/>
    </source>
</evidence>
<dbReference type="PRINTS" id="PR00980">
    <property type="entry name" value="TRNASYNTHALA"/>
</dbReference>
<comment type="caution">
    <text evidence="19">Lacks conserved residue(s) required for the propagation of feature annotation.</text>
</comment>
<keyword evidence="14" id="KW-0496">Mitochondrion</keyword>
<dbReference type="InParanoid" id="A0A455AHT5"/>
<evidence type="ECO:0000313" key="22">
    <source>
        <dbReference type="RefSeq" id="XP_028335358.1"/>
    </source>
</evidence>
<dbReference type="GO" id="GO:0000049">
    <property type="term" value="F:tRNA binding"/>
    <property type="evidence" value="ECO:0007669"/>
    <property type="project" value="UniProtKB-KW"/>
</dbReference>
<dbReference type="GO" id="GO:0160049">
    <property type="term" value="P:negative regulation of cGAS/STING signaling pathway"/>
    <property type="evidence" value="ECO:0007669"/>
    <property type="project" value="UniProtKB-ARBA"/>
</dbReference>
<keyword evidence="10 19" id="KW-0067">ATP-binding</keyword>
<dbReference type="SUPFAM" id="SSF55186">
    <property type="entry name" value="ThrRS/AlaRS common domain"/>
    <property type="match status" value="1"/>
</dbReference>
<dbReference type="InterPro" id="IPR045864">
    <property type="entry name" value="aa-tRNA-synth_II/BPL/LPL"/>
</dbReference>
<dbReference type="Proteomes" id="UP000248484">
    <property type="component" value="Chromosome 18"/>
</dbReference>
<dbReference type="PANTHER" id="PTHR11777:SF8">
    <property type="entry name" value="ALANINE--TRNA LIGASE, MITOCHONDRIAL"/>
    <property type="match status" value="1"/>
</dbReference>
<dbReference type="PROSITE" id="PS50860">
    <property type="entry name" value="AA_TRNA_LIGASE_II_ALA"/>
    <property type="match status" value="1"/>
</dbReference>
<dbReference type="SUPFAM" id="SSF50447">
    <property type="entry name" value="Translation proteins"/>
    <property type="match status" value="1"/>
</dbReference>
<dbReference type="FunCoup" id="A0A455AHT5">
    <property type="interactions" value="767"/>
</dbReference>
<evidence type="ECO:0000256" key="12">
    <source>
        <dbReference type="ARBA" id="ARBA00022917"/>
    </source>
</evidence>
<dbReference type="RefSeq" id="XP_028335358.1">
    <property type="nucleotide sequence ID" value="XM_028479557.2"/>
</dbReference>
<dbReference type="InterPro" id="IPR023033">
    <property type="entry name" value="Ala_tRNA_ligase_euk/bac"/>
</dbReference>
<dbReference type="FunFam" id="3.10.310.40:FF:000004">
    <property type="entry name" value="Alanyl-tRNA synthetase 2, mitochondrial"/>
    <property type="match status" value="1"/>
</dbReference>
<dbReference type="GO" id="GO:0005524">
    <property type="term" value="F:ATP binding"/>
    <property type="evidence" value="ECO:0007669"/>
    <property type="project" value="UniProtKB-UniRule"/>
</dbReference>
<accession>A0A455AHT5</accession>
<comment type="function">
    <text evidence="17">Catalyzes the attachment of alanine to tRNA(Ala) in a two-step reaction: alanine is first activated by ATP to form Ala-AMP and then transferred to the acceptor end of tRNA(Ala). Also edits incorrectly charged tRNA(Ala) via its editing domain. In presence of high levels of lactate, also acts as a protein lactyltransferase that mediates lactylation of lysine residues in target proteins, such as CGAS. Acts as an inhibitor of cGAS/STING signaling by catalyzing lactylation of CGAS, preventing the formation of liquid-like droplets in which CGAS is activated.</text>
</comment>
<evidence type="ECO:0000256" key="4">
    <source>
        <dbReference type="ARBA" id="ARBA00017959"/>
    </source>
</evidence>
<feature type="binding site" evidence="19">
    <location>
        <position position="703"/>
    </location>
    <ligand>
        <name>Zn(2+)</name>
        <dbReference type="ChEBI" id="CHEBI:29105"/>
    </ligand>
</feature>
<keyword evidence="19" id="KW-0832">Ubl conjugation</keyword>
<comment type="cofactor">
    <cofactor evidence="19">
        <name>Zn(2+)</name>
        <dbReference type="ChEBI" id="CHEBI:29105"/>
    </cofactor>
    <text evidence="19">Binds 1 zinc ion per subunit.</text>
</comment>
<keyword evidence="11 19" id="KW-0694">RNA-binding</keyword>
<evidence type="ECO:0000256" key="17">
    <source>
        <dbReference type="ARBA" id="ARBA00055760"/>
    </source>
</evidence>
<dbReference type="Pfam" id="PF07973">
    <property type="entry name" value="tRNA_SAD"/>
    <property type="match status" value="1"/>
</dbReference>
<dbReference type="InterPro" id="IPR018163">
    <property type="entry name" value="Thr/Ala-tRNA-synth_IIc_edit"/>
</dbReference>
<evidence type="ECO:0000256" key="15">
    <source>
        <dbReference type="ARBA" id="ARBA00023146"/>
    </source>
</evidence>
<gene>
    <name evidence="22" type="primary">AARS2</name>
    <name evidence="19" type="synonym">AARS</name>
</gene>
<keyword evidence="6 19" id="KW-0436">Ligase</keyword>
<dbReference type="GO" id="GO:0008270">
    <property type="term" value="F:zinc ion binding"/>
    <property type="evidence" value="ECO:0007669"/>
    <property type="project" value="UniProtKB-UniRule"/>
</dbReference>
<comment type="similarity">
    <text evidence="2">Belongs to the class-II aminoacyl-tRNA synthetase family. Alax-L subfamily.</text>
</comment>
<dbReference type="Pfam" id="PF01411">
    <property type="entry name" value="tRNA-synt_2c"/>
    <property type="match status" value="2"/>
</dbReference>
<keyword evidence="9 19" id="KW-0862">Zinc</keyword>
<dbReference type="SMART" id="SM00863">
    <property type="entry name" value="tRNA_SAD"/>
    <property type="match status" value="1"/>
</dbReference>
<evidence type="ECO:0000256" key="5">
    <source>
        <dbReference type="ARBA" id="ARBA00022555"/>
    </source>
</evidence>
<dbReference type="InterPro" id="IPR012947">
    <property type="entry name" value="tRNA_SAD"/>
</dbReference>
<dbReference type="GeneID" id="102987674"/>
<feature type="binding site" evidence="19">
    <location>
        <position position="853"/>
    </location>
    <ligand>
        <name>Zn(2+)</name>
        <dbReference type="ChEBI" id="CHEBI:29105"/>
    </ligand>
</feature>
<evidence type="ECO:0000256" key="14">
    <source>
        <dbReference type="ARBA" id="ARBA00023128"/>
    </source>
</evidence>
<evidence type="ECO:0000256" key="1">
    <source>
        <dbReference type="ARBA" id="ARBA00004173"/>
    </source>
</evidence>
<dbReference type="CDD" id="cd00673">
    <property type="entry name" value="AlaRS_core"/>
    <property type="match status" value="1"/>
</dbReference>
<feature type="binding site" evidence="19">
    <location>
        <position position="849"/>
    </location>
    <ligand>
        <name>Zn(2+)</name>
        <dbReference type="ChEBI" id="CHEBI:29105"/>
    </ligand>
</feature>
<evidence type="ECO:0000256" key="3">
    <source>
        <dbReference type="ARBA" id="ARBA00013168"/>
    </source>
</evidence>
<dbReference type="InterPro" id="IPR050058">
    <property type="entry name" value="Ala-tRNA_ligase"/>
</dbReference>
<evidence type="ECO:0000256" key="9">
    <source>
        <dbReference type="ARBA" id="ARBA00022833"/>
    </source>
</evidence>
<dbReference type="FunFam" id="3.30.980.10:FF:000004">
    <property type="entry name" value="Alanine--tRNA ligase, cytoplasmic"/>
    <property type="match status" value="2"/>
</dbReference>
<dbReference type="Gene3D" id="3.10.310.40">
    <property type="match status" value="1"/>
</dbReference>
<reference evidence="22" key="1">
    <citation type="submission" date="2025-08" db="UniProtKB">
        <authorList>
            <consortium name="RefSeq"/>
        </authorList>
    </citation>
    <scope>IDENTIFICATION</scope>
    <source>
        <tissue evidence="22">Muscle</tissue>
    </source>
</reference>
<organism evidence="21 22">
    <name type="scientific">Physeter macrocephalus</name>
    <name type="common">Sperm whale</name>
    <name type="synonym">Physeter catodon</name>
    <dbReference type="NCBI Taxonomy" id="9755"/>
    <lineage>
        <taxon>Eukaryota</taxon>
        <taxon>Metazoa</taxon>
        <taxon>Chordata</taxon>
        <taxon>Craniata</taxon>
        <taxon>Vertebrata</taxon>
        <taxon>Euteleostomi</taxon>
        <taxon>Mammalia</taxon>
        <taxon>Eutheria</taxon>
        <taxon>Laurasiatheria</taxon>
        <taxon>Artiodactyla</taxon>
        <taxon>Whippomorpha</taxon>
        <taxon>Cetacea</taxon>
        <taxon>Odontoceti</taxon>
        <taxon>Physeteridae</taxon>
        <taxon>Physeter</taxon>
    </lineage>
</organism>
<evidence type="ECO:0000256" key="19">
    <source>
        <dbReference type="HAMAP-Rule" id="MF_03133"/>
    </source>
</evidence>
<dbReference type="OrthoDB" id="2423964at2759"/>
<evidence type="ECO:0000256" key="10">
    <source>
        <dbReference type="ARBA" id="ARBA00022840"/>
    </source>
</evidence>
<evidence type="ECO:0000256" key="6">
    <source>
        <dbReference type="ARBA" id="ARBA00022598"/>
    </source>
</evidence>
<protein>
    <recommendedName>
        <fullName evidence="4">Alanine--tRNA ligase</fullName>
        <ecNumber evidence="3">6.1.1.7</ecNumber>
    </recommendedName>
    <alternativeName>
        <fullName evidence="18">Protein lactyltransferase AARS2</fullName>
    </alternativeName>
</protein>
<keyword evidence="21" id="KW-1185">Reference proteome</keyword>
<name>A0A455AHT5_PHYMC</name>
<keyword evidence="8 19" id="KW-0547">Nucleotide-binding</keyword>
<comment type="subunit">
    <text evidence="19">Monomer. Interacts with ANKRD16; the interaction is direct.</text>
</comment>
<keyword evidence="5 19" id="KW-0820">tRNA-binding</keyword>
<comment type="subcellular location">
    <subcellularLocation>
        <location evidence="1">Mitochondrion</location>
    </subcellularLocation>
</comment>
<dbReference type="AlphaFoldDB" id="A0A455AHT5"/>
<feature type="binding site" evidence="19">
    <location>
        <position position="699"/>
    </location>
    <ligand>
        <name>Zn(2+)</name>
        <dbReference type="ChEBI" id="CHEBI:29105"/>
    </ligand>
</feature>
<dbReference type="InterPro" id="IPR009000">
    <property type="entry name" value="Transl_B-barrel_sf"/>
</dbReference>
<keyword evidence="13" id="KW-0809">Transit peptide</keyword>
<dbReference type="Gene3D" id="3.30.980.10">
    <property type="entry name" value="Threonyl-trna Synthetase, Chain A, domain 2"/>
    <property type="match status" value="1"/>
</dbReference>
<dbReference type="EC" id="6.1.1.7" evidence="3"/>
<evidence type="ECO:0000313" key="21">
    <source>
        <dbReference type="Proteomes" id="UP000248484"/>
    </source>
</evidence>
<dbReference type="GO" id="GO:0005739">
    <property type="term" value="C:mitochondrion"/>
    <property type="evidence" value="ECO:0007669"/>
    <property type="project" value="UniProtKB-SubCell"/>
</dbReference>
<dbReference type="GO" id="GO:0002161">
    <property type="term" value="F:aminoacyl-tRNA deacylase activity"/>
    <property type="evidence" value="ECO:0007669"/>
    <property type="project" value="TreeGrafter"/>
</dbReference>
<sequence>MAVSVAAAAGRLRRAIRRSPQWRGPSRRALSSEAPPIQAAAVRDAFLSFFRDRHGHRLVPSASVRPRGDPSLLFVNAGMNQFKPIFLGTVDPRSEMAGFQRVANSQKCVRAGGRHSDLEDVGRDLSHHTFFEMLGNWAFRGVYFKEEACSMAWELLTQVYGIPEDRLWVSYFGGDSKAGLGPDLESRDIWLNLGVPASRMLSFGPQENFWEMGDTGPCGPCTEIHYDLAGGVGAPQLVELWNLVFMQHNREADGSLQPLPQRHVDTGMGLERLLAVLQGRRSTYDTDLFSPLLNAIHQGCGAPPYSGRVGAADEGHTDTAYRVVADHIRTLSICIADGVAPGMSGAPLVLRRILRRAVRFSTELLRAPPGFLGSLVPVVVETLILPPSISLSESPRQVSPGRPRVEVQSGLVAFDTSSALSAASREVLIQNCRGTQPRYWIWMGEGGAPSRETQLQPCPAPIQIASLVSEDEAAFLASLQRGRRIIERTLRRLGPSDVFPAEVAWSLSLSGNLGLPLDLVELMLEEKGVQLDSAGLERLAQEEAQHRARQAEPVQEQGLRLDVHALGELQRQGVPPTDDSPKYNYSLRPSGGYEFGTCEAQVLQLYTEDGTAVASVGEGQRCGLLLDKTNFYAEQGGQASDRGYLVRVGLQDVLFPVARAQVCGGFILHEVAAPECLKVGDQVQLHVDEAWRLSCMEKHTAVHLLNWALRQTLGPGTEQRGSHLNPEWLRFDVATQAPLTPEQLRAVEGTVQKAVGQDEAVYVEEVALARTARVPGLRSLDEVHWGSPRGGGCLPGPPPSPPLRPLNRPVPSHCQVYPDPVRVVSVGVPVAQALNPASQAALQTSVELCCGTHLLRTGALGDLVIIGERQLAKGTTRLLAITGEQAQQAREVGQSLAQEVEAAAARLSQGSRDVVEAQRLSKDMGRLTDAVDTAVMPQWQRRELQATLKALRRRANTAVRKLEMGQAAQKTQELLQRHSEGPLIVDTVYAESLSVLVKVVRQLCKQAPSTSVLLLSPQPLGQVLCACQVAQSATPAFTAEAWALAVCSHMGGKAWGSRVVAQGTGSTADLDAALSTARAYALNKL</sequence>
<dbReference type="InterPro" id="IPR002318">
    <property type="entry name" value="Ala-tRNA-lgiase_IIc"/>
</dbReference>
<dbReference type="CTD" id="57505"/>
<evidence type="ECO:0000256" key="8">
    <source>
        <dbReference type="ARBA" id="ARBA00022741"/>
    </source>
</evidence>
<comment type="domain">
    <text evidence="19">Consists of three domains; the N-terminal catalytic domain, the editing domain and the C-terminal C-Ala domain. The editing domain removes incorrectly charged amino acids, while the C-Ala domain, along with tRNA(Ala), serves as a bridge to cooperatively bring together the editing and aminoacylation centers thus stimulating deacylation of misacylated tRNAs.</text>
</comment>
<evidence type="ECO:0000256" key="18">
    <source>
        <dbReference type="ARBA" id="ARBA00083420"/>
    </source>
</evidence>
<evidence type="ECO:0000256" key="11">
    <source>
        <dbReference type="ARBA" id="ARBA00022884"/>
    </source>
</evidence>
<dbReference type="PANTHER" id="PTHR11777">
    <property type="entry name" value="ALANYL-TRNA SYNTHETASE"/>
    <property type="match status" value="1"/>
</dbReference>
<evidence type="ECO:0000259" key="20">
    <source>
        <dbReference type="PROSITE" id="PS50860"/>
    </source>
</evidence>
<dbReference type="Gene3D" id="2.40.30.130">
    <property type="match status" value="1"/>
</dbReference>
<evidence type="ECO:0000256" key="13">
    <source>
        <dbReference type="ARBA" id="ARBA00022946"/>
    </source>
</evidence>
<dbReference type="Gene3D" id="3.30.930.10">
    <property type="entry name" value="Bira Bifunctional Protein, Domain 2"/>
    <property type="match status" value="1"/>
</dbReference>